<protein>
    <recommendedName>
        <fullName evidence="4">Imidazolonepropionase</fullName>
    </recommendedName>
</protein>
<dbReference type="RefSeq" id="WP_058965376.1">
    <property type="nucleotide sequence ID" value="NZ_CABKVM010000018.1"/>
</dbReference>
<dbReference type="AlphaFoldDB" id="A0A4R1QS15"/>
<name>A0A4R1QS15_9FIRM</name>
<evidence type="ECO:0000313" key="2">
    <source>
        <dbReference type="EMBL" id="TCL55793.1"/>
    </source>
</evidence>
<dbReference type="Proteomes" id="UP000295184">
    <property type="component" value="Unassembled WGS sequence"/>
</dbReference>
<proteinExistence type="predicted"/>
<reference evidence="2 3" key="1">
    <citation type="submission" date="2019-03" db="EMBL/GenBank/DDBJ databases">
        <title>Genomic Encyclopedia of Type Strains, Phase IV (KMG-IV): sequencing the most valuable type-strain genomes for metagenomic binning, comparative biology and taxonomic classification.</title>
        <authorList>
            <person name="Goeker M."/>
        </authorList>
    </citation>
    <scope>NUCLEOTIDE SEQUENCE [LARGE SCALE GENOMIC DNA]</scope>
    <source>
        <strain evidence="2 3">DSM 100451</strain>
    </source>
</reference>
<dbReference type="STRING" id="1650663.GCA_001486665_02349"/>
<comment type="caution">
    <text evidence="2">The sequence shown here is derived from an EMBL/GenBank/DDBJ whole genome shotgun (WGS) entry which is preliminary data.</text>
</comment>
<evidence type="ECO:0000256" key="1">
    <source>
        <dbReference type="SAM" id="MobiDB-lite"/>
    </source>
</evidence>
<evidence type="ECO:0008006" key="4">
    <source>
        <dbReference type="Google" id="ProtNLM"/>
    </source>
</evidence>
<organism evidence="2 3">
    <name type="scientific">Allofournierella massiliensis</name>
    <dbReference type="NCBI Taxonomy" id="1650663"/>
    <lineage>
        <taxon>Bacteria</taxon>
        <taxon>Bacillati</taxon>
        <taxon>Bacillota</taxon>
        <taxon>Clostridia</taxon>
        <taxon>Eubacteriales</taxon>
        <taxon>Oscillospiraceae</taxon>
        <taxon>Allofournierella</taxon>
    </lineage>
</organism>
<dbReference type="EMBL" id="SLUM01000015">
    <property type="protein sequence ID" value="TCL55793.1"/>
    <property type="molecule type" value="Genomic_DNA"/>
</dbReference>
<dbReference type="OrthoDB" id="1684531at2"/>
<sequence length="104" mass="12465">MKKRNYTHVQMLLPEIKAMLAEGKTQREVAEYYGFRDKQVVKRLLERERRKERKLEAGIRPRPKGRPRKDAAPGDVVAEQACEIQRLRTENKLLRDFLRFTERK</sequence>
<evidence type="ECO:0000313" key="3">
    <source>
        <dbReference type="Proteomes" id="UP000295184"/>
    </source>
</evidence>
<gene>
    <name evidence="2" type="ORF">EDD77_11554</name>
</gene>
<feature type="region of interest" description="Disordered" evidence="1">
    <location>
        <begin position="52"/>
        <end position="75"/>
    </location>
</feature>
<accession>A0A4R1QS15</accession>